<keyword evidence="4" id="KW-1185">Reference proteome</keyword>
<feature type="region of interest" description="Disordered" evidence="1">
    <location>
        <begin position="75"/>
        <end position="152"/>
    </location>
</feature>
<gene>
    <name evidence="3" type="ORF">KUF71_007858</name>
</gene>
<feature type="chain" id="PRO_5042023950" evidence="2">
    <location>
        <begin position="26"/>
        <end position="216"/>
    </location>
</feature>
<protein>
    <submittedName>
        <fullName evidence="3">Dynactin subunit 1</fullName>
    </submittedName>
</protein>
<dbReference type="Proteomes" id="UP001219518">
    <property type="component" value="Unassembled WGS sequence"/>
</dbReference>
<proteinExistence type="predicted"/>
<reference evidence="3" key="2">
    <citation type="journal article" date="2023" name="BMC Genomics">
        <title>Pest status, molecular evolution, and epigenetic factors derived from the genome assembly of Frankliniella fusca, a thysanopteran phytovirus vector.</title>
        <authorList>
            <person name="Catto M.A."/>
            <person name="Labadie P.E."/>
            <person name="Jacobson A.L."/>
            <person name="Kennedy G.G."/>
            <person name="Srinivasan R."/>
            <person name="Hunt B.G."/>
        </authorList>
    </citation>
    <scope>NUCLEOTIDE SEQUENCE</scope>
    <source>
        <strain evidence="3">PL_HMW_Pooled</strain>
    </source>
</reference>
<feature type="non-terminal residue" evidence="3">
    <location>
        <position position="1"/>
    </location>
</feature>
<organism evidence="3 4">
    <name type="scientific">Frankliniella fusca</name>
    <dbReference type="NCBI Taxonomy" id="407009"/>
    <lineage>
        <taxon>Eukaryota</taxon>
        <taxon>Metazoa</taxon>
        <taxon>Ecdysozoa</taxon>
        <taxon>Arthropoda</taxon>
        <taxon>Hexapoda</taxon>
        <taxon>Insecta</taxon>
        <taxon>Pterygota</taxon>
        <taxon>Neoptera</taxon>
        <taxon>Paraneoptera</taxon>
        <taxon>Thysanoptera</taxon>
        <taxon>Terebrantia</taxon>
        <taxon>Thripoidea</taxon>
        <taxon>Thripidae</taxon>
        <taxon>Frankliniella</taxon>
    </lineage>
</organism>
<evidence type="ECO:0000256" key="2">
    <source>
        <dbReference type="SAM" id="SignalP"/>
    </source>
</evidence>
<keyword evidence="2" id="KW-0732">Signal</keyword>
<evidence type="ECO:0000313" key="4">
    <source>
        <dbReference type="Proteomes" id="UP001219518"/>
    </source>
</evidence>
<feature type="compositionally biased region" description="Low complexity" evidence="1">
    <location>
        <begin position="87"/>
        <end position="128"/>
    </location>
</feature>
<reference evidence="3" key="1">
    <citation type="submission" date="2021-07" db="EMBL/GenBank/DDBJ databases">
        <authorList>
            <person name="Catto M.A."/>
            <person name="Jacobson A."/>
            <person name="Kennedy G."/>
            <person name="Labadie P."/>
            <person name="Hunt B.G."/>
            <person name="Srinivasan R."/>
        </authorList>
    </citation>
    <scope>NUCLEOTIDE SEQUENCE</scope>
    <source>
        <strain evidence="3">PL_HMW_Pooled</strain>
        <tissue evidence="3">Head</tissue>
    </source>
</reference>
<sequence length="216" mass="22600">PGARRAGRALALCAVLCGVFESGCGATLQGSAWLSSTRTPGGLARAALQQARWRGRGPSSFSRCWPRVCGAVRRCARPRGPPVSSDSSAPGAASTRASASAASAVAASTSTPTRRSAPAPSRADATSAGSRPVLTAGRAVRRPWTPDTSVAARGQGSTVLDANTSVQARGQLQGQGRGRFHYHASLSEMNIPHHAELLCWRPVRKRHTAGRTRWTR</sequence>
<evidence type="ECO:0000313" key="3">
    <source>
        <dbReference type="EMBL" id="KAK3918611.1"/>
    </source>
</evidence>
<evidence type="ECO:0000256" key="1">
    <source>
        <dbReference type="SAM" id="MobiDB-lite"/>
    </source>
</evidence>
<comment type="caution">
    <text evidence="3">The sequence shown here is derived from an EMBL/GenBank/DDBJ whole genome shotgun (WGS) entry which is preliminary data.</text>
</comment>
<feature type="signal peptide" evidence="2">
    <location>
        <begin position="1"/>
        <end position="25"/>
    </location>
</feature>
<dbReference type="EMBL" id="JAHWGI010000960">
    <property type="protein sequence ID" value="KAK3918611.1"/>
    <property type="molecule type" value="Genomic_DNA"/>
</dbReference>
<accession>A0AAE1HC61</accession>
<name>A0AAE1HC61_9NEOP</name>
<dbReference type="AlphaFoldDB" id="A0AAE1HC61"/>